<dbReference type="SUPFAM" id="SSF46689">
    <property type="entry name" value="Homeodomain-like"/>
    <property type="match status" value="1"/>
</dbReference>
<dbReference type="InterPro" id="IPR012337">
    <property type="entry name" value="RNaseH-like_sf"/>
</dbReference>
<dbReference type="Gene3D" id="3.30.420.10">
    <property type="entry name" value="Ribonuclease H-like superfamily/Ribonuclease H"/>
    <property type="match status" value="1"/>
</dbReference>
<gene>
    <name evidence="2" type="ORF">SAMN05421779_102426</name>
</gene>
<dbReference type="PANTHER" id="PTHR35004">
    <property type="entry name" value="TRANSPOSASE RV3428C-RELATED"/>
    <property type="match status" value="1"/>
</dbReference>
<evidence type="ECO:0000259" key="1">
    <source>
        <dbReference type="PROSITE" id="PS50994"/>
    </source>
</evidence>
<sequence length="394" mass="44445">MPFTEKTVMDDRLCFISACLRAAEPMSRICSHYGISRKTGYKWLSRYRADGVAGLEERSRAPKTVGSRIDEEQSEKILALKSSHRTWGPRKILAKLARDYPERQWPAVSTVGDFLSRHDLTSPRQGRRASPASSGPIIEAVSANDSWSADFKGWFRTGDGVRCEPLTISDNYSRFLLVCHAVPRLTDEDIRPLFIDCFRQYGLPTALRTDNGAPFAHHFGLGGLSRFSVWLLKLDVWPDRITPGCPTQNGRHERMHRTLAEDTAQPPADTLALQQERLDQWRRIYNTERPHQGIGDKYPADLFSPSPRAYPEIIRPWDYPVDHLVLKVKRKGYIDFGGEAIYLSEAFNGEHVGIATMDDGRSVIRFRGFDLAYIDQGGKKVCCSGLARSGQTGT</sequence>
<proteinExistence type="predicted"/>
<evidence type="ECO:0000313" key="3">
    <source>
        <dbReference type="Proteomes" id="UP000185678"/>
    </source>
</evidence>
<keyword evidence="3" id="KW-1185">Reference proteome</keyword>
<dbReference type="STRING" id="80876.SAMN05421779_102426"/>
<dbReference type="EMBL" id="FTOA01000002">
    <property type="protein sequence ID" value="SIS51621.1"/>
    <property type="molecule type" value="Genomic_DNA"/>
</dbReference>
<dbReference type="PANTHER" id="PTHR35004:SF7">
    <property type="entry name" value="INTEGRASE PROTEIN"/>
    <property type="match status" value="1"/>
</dbReference>
<dbReference type="GO" id="GO:0003676">
    <property type="term" value="F:nucleic acid binding"/>
    <property type="evidence" value="ECO:0007669"/>
    <property type="project" value="InterPro"/>
</dbReference>
<dbReference type="SUPFAM" id="SSF53098">
    <property type="entry name" value="Ribonuclease H-like"/>
    <property type="match status" value="1"/>
</dbReference>
<dbReference type="InterPro" id="IPR009057">
    <property type="entry name" value="Homeodomain-like_sf"/>
</dbReference>
<evidence type="ECO:0000313" key="2">
    <source>
        <dbReference type="EMBL" id="SIS51621.1"/>
    </source>
</evidence>
<protein>
    <submittedName>
        <fullName evidence="2">Transposase InsO and inactivated derivatives</fullName>
    </submittedName>
</protein>
<dbReference type="GO" id="GO:0015074">
    <property type="term" value="P:DNA integration"/>
    <property type="evidence" value="ECO:0007669"/>
    <property type="project" value="InterPro"/>
</dbReference>
<name>A0A1N7JQT7_9PROT</name>
<feature type="domain" description="Integrase catalytic" evidence="1">
    <location>
        <begin position="132"/>
        <end position="307"/>
    </location>
</feature>
<dbReference type="Pfam" id="PF13565">
    <property type="entry name" value="HTH_32"/>
    <property type="match status" value="1"/>
</dbReference>
<dbReference type="InterPro" id="IPR001584">
    <property type="entry name" value="Integrase_cat-core"/>
</dbReference>
<organism evidence="2 3">
    <name type="scientific">Insolitispirillum peregrinum</name>
    <dbReference type="NCBI Taxonomy" id="80876"/>
    <lineage>
        <taxon>Bacteria</taxon>
        <taxon>Pseudomonadati</taxon>
        <taxon>Pseudomonadota</taxon>
        <taxon>Alphaproteobacteria</taxon>
        <taxon>Rhodospirillales</taxon>
        <taxon>Novispirillaceae</taxon>
        <taxon>Insolitispirillum</taxon>
    </lineage>
</organism>
<dbReference type="PROSITE" id="PS50994">
    <property type="entry name" value="INTEGRASE"/>
    <property type="match status" value="1"/>
</dbReference>
<dbReference type="InterPro" id="IPR036397">
    <property type="entry name" value="RNaseH_sf"/>
</dbReference>
<dbReference type="Pfam" id="PF13683">
    <property type="entry name" value="rve_3"/>
    <property type="match status" value="1"/>
</dbReference>
<dbReference type="AlphaFoldDB" id="A0A1N7JQT7"/>
<accession>A0A1N7JQT7</accession>
<dbReference type="RefSeq" id="WP_076399289.1">
    <property type="nucleotide sequence ID" value="NZ_FTOA01000002.1"/>
</dbReference>
<dbReference type="Proteomes" id="UP000185678">
    <property type="component" value="Unassembled WGS sequence"/>
</dbReference>
<reference evidence="2 3" key="1">
    <citation type="submission" date="2017-01" db="EMBL/GenBank/DDBJ databases">
        <authorList>
            <person name="Mah S.A."/>
            <person name="Swanson W.J."/>
            <person name="Moy G.W."/>
            <person name="Vacquier V.D."/>
        </authorList>
    </citation>
    <scope>NUCLEOTIDE SEQUENCE [LARGE SCALE GENOMIC DNA]</scope>
    <source>
        <strain evidence="2 3">DSM 11589</strain>
    </source>
</reference>